<keyword evidence="1" id="KW-0472">Membrane</keyword>
<proteinExistence type="inferred from homology"/>
<dbReference type="InParanoid" id="A0A7M7G1H0"/>
<feature type="compositionally biased region" description="Polar residues" evidence="2">
    <location>
        <begin position="575"/>
        <end position="590"/>
    </location>
</feature>
<dbReference type="Pfam" id="PF00791">
    <property type="entry name" value="ZU5"/>
    <property type="match status" value="1"/>
</dbReference>
<accession>A0A7M7G1H0</accession>
<keyword evidence="1" id="KW-1133">Transmembrane helix</keyword>
<dbReference type="InterPro" id="IPR037936">
    <property type="entry name" value="UNC5A-D"/>
</dbReference>
<dbReference type="Pfam" id="PF00531">
    <property type="entry name" value="Death"/>
    <property type="match status" value="1"/>
</dbReference>
<dbReference type="RefSeq" id="XP_001199227.2">
    <property type="nucleotide sequence ID" value="XM_001199227.4"/>
</dbReference>
<dbReference type="SMART" id="SM00218">
    <property type="entry name" value="ZU5"/>
    <property type="match status" value="1"/>
</dbReference>
<dbReference type="EnsemblMetazoa" id="XM_001199227">
    <property type="protein sequence ID" value="XP_001199227"/>
    <property type="gene ID" value="LOC763307"/>
</dbReference>
<dbReference type="PANTHER" id="PTHR12582">
    <property type="entry name" value="NETRIN RECEPTOR UNC5"/>
    <property type="match status" value="1"/>
</dbReference>
<dbReference type="SUPFAM" id="SSF47986">
    <property type="entry name" value="DEATH domain"/>
    <property type="match status" value="1"/>
</dbReference>
<dbReference type="Gene3D" id="1.10.533.10">
    <property type="entry name" value="Death Domain, Fas"/>
    <property type="match status" value="1"/>
</dbReference>
<dbReference type="PANTHER" id="PTHR12582:SF41">
    <property type="entry name" value="UNC5C-LIKE PROTEIN"/>
    <property type="match status" value="1"/>
</dbReference>
<feature type="compositionally biased region" description="Acidic residues" evidence="2">
    <location>
        <begin position="545"/>
        <end position="561"/>
    </location>
</feature>
<dbReference type="GO" id="GO:0005886">
    <property type="term" value="C:plasma membrane"/>
    <property type="evidence" value="ECO:0007669"/>
    <property type="project" value="UniProtKB-SubCell"/>
</dbReference>
<dbReference type="KEGG" id="spu:763307"/>
<evidence type="ECO:0000259" key="3">
    <source>
        <dbReference type="PROSITE" id="PS51145"/>
    </source>
</evidence>
<organism evidence="4 5">
    <name type="scientific">Strongylocentrotus purpuratus</name>
    <name type="common">Purple sea urchin</name>
    <dbReference type="NCBI Taxonomy" id="7668"/>
    <lineage>
        <taxon>Eukaryota</taxon>
        <taxon>Metazoa</taxon>
        <taxon>Echinodermata</taxon>
        <taxon>Eleutherozoa</taxon>
        <taxon>Echinozoa</taxon>
        <taxon>Echinoidea</taxon>
        <taxon>Euechinoidea</taxon>
        <taxon>Echinacea</taxon>
        <taxon>Camarodonta</taxon>
        <taxon>Echinidea</taxon>
        <taxon>Strongylocentrotidae</taxon>
        <taxon>Strongylocentrotus</taxon>
    </lineage>
</organism>
<dbReference type="InterPro" id="IPR000906">
    <property type="entry name" value="ZU5_dom"/>
</dbReference>
<feature type="region of interest" description="Disordered" evidence="2">
    <location>
        <begin position="537"/>
        <end position="590"/>
    </location>
</feature>
<keyword evidence="1" id="KW-0675">Receptor</keyword>
<dbReference type="OrthoDB" id="10066544at2759"/>
<keyword evidence="1" id="KW-0393">Immunoglobulin domain</keyword>
<protein>
    <recommendedName>
        <fullName evidence="1">Netrin receptor UNC5</fullName>
    </recommendedName>
</protein>
<reference evidence="4" key="2">
    <citation type="submission" date="2021-01" db="UniProtKB">
        <authorList>
            <consortium name="EnsemblMetazoa"/>
        </authorList>
    </citation>
    <scope>IDENTIFICATION</scope>
</reference>
<evidence type="ECO:0000313" key="5">
    <source>
        <dbReference type="Proteomes" id="UP000007110"/>
    </source>
</evidence>
<reference evidence="5" key="1">
    <citation type="submission" date="2015-02" db="EMBL/GenBank/DDBJ databases">
        <title>Genome sequencing for Strongylocentrotus purpuratus.</title>
        <authorList>
            <person name="Murali S."/>
            <person name="Liu Y."/>
            <person name="Vee V."/>
            <person name="English A."/>
            <person name="Wang M."/>
            <person name="Skinner E."/>
            <person name="Han Y."/>
            <person name="Muzny D.M."/>
            <person name="Worley K.C."/>
            <person name="Gibbs R.A."/>
        </authorList>
    </citation>
    <scope>NUCLEOTIDE SEQUENCE</scope>
</reference>
<dbReference type="InterPro" id="IPR000488">
    <property type="entry name" value="Death_dom"/>
</dbReference>
<evidence type="ECO:0000256" key="1">
    <source>
        <dbReference type="RuleBase" id="RU367033"/>
    </source>
</evidence>
<dbReference type="GO" id="GO:0005042">
    <property type="term" value="F:netrin receptor activity"/>
    <property type="evidence" value="ECO:0007669"/>
    <property type="project" value="UniProtKB-UniRule"/>
</dbReference>
<feature type="transmembrane region" description="Helical" evidence="1">
    <location>
        <begin position="12"/>
        <end position="37"/>
    </location>
</feature>
<evidence type="ECO:0000256" key="2">
    <source>
        <dbReference type="SAM" id="MobiDB-lite"/>
    </source>
</evidence>
<comment type="subcellular location">
    <subcellularLocation>
        <location evidence="1">Cell membrane</location>
        <topology evidence="1">Single-pass type I membrane protein</topology>
    </subcellularLocation>
</comment>
<dbReference type="Proteomes" id="UP000007110">
    <property type="component" value="Unassembled WGS sequence"/>
</dbReference>
<dbReference type="InterPro" id="IPR011029">
    <property type="entry name" value="DEATH-like_dom_sf"/>
</dbReference>
<keyword evidence="1" id="KW-0217">Developmental protein</keyword>
<sequence>MDAKGNNTHQTITAAVLSVVIVLLVIILTLLVIYIAVLKWKKGQRRRSERDVERPTSLFHHNPSNCIISNAINSMTNYQMRAHENTKVNPAYVQELEDEGSQNGWTPGCGPCDGDSSGHHVNENDLTMAHEQVDILTPNSCGSGRIDGELIELLKTDMRESVTVEVDSKLLVFMSREIDDSGGTLVLDKMGISLLIPPCAIPRGKKQIIQLVLDWDLSDFPPMTDTQTIISPVVHCGPHGLKLLKPAILSFMHCADDVQDIAVLSSETHLTQDKHWKPIQHRKKCGKVEYALLENQCQVYLSHFSLYTCIAQGSHPRLTKKWIQLAAFGKKEGGQFQVFIYMLNNTPCALQFATQQQAKYNCSMIRCPVEFLIDEEGGDLVFDLKHVSEGWNPVGRKWEEIGLFPDIWQGKCNNISFTFKHDNPSCTDLNFNICLFQKDMPDVKRHFEVAMSFQIKGPPRSTRRYLHPTTNLNVNLSPALPSFVINGFDSGISTTASETTSFKSVVMDHYQVTNNESNTDNDDKDGHSYHIDVSGCCGGDQAYDGSEESDDDDDEGGDFEEVTSTTKKTHLVKSTRGQMPTEYSESTKSRNTTHINIHTGNVVQPSKSLDHRQLLQDDPPIAVFPLRLRSKLTALLDPPSSVTSSVNDWRVLAESLNLDALVSLIRMKPSPTEELLDVAAQKGKDCRWLYGVLRDAERYDAVDEVAKYLETEQTCGRRGGSMQGFQHIEDALL</sequence>
<name>A0A7M7G1H0_STRPU</name>
<dbReference type="OMA" id="MHCADDV"/>
<dbReference type="AlphaFoldDB" id="A0A7M7G1H0"/>
<dbReference type="Gene3D" id="2.60.220.30">
    <property type="match status" value="1"/>
</dbReference>
<feature type="domain" description="ZU5" evidence="3">
    <location>
        <begin position="172"/>
        <end position="313"/>
    </location>
</feature>
<keyword evidence="5" id="KW-1185">Reference proteome</keyword>
<comment type="similarity">
    <text evidence="1">Belongs to the unc-5 family.</text>
</comment>
<keyword evidence="1" id="KW-0812">Transmembrane</keyword>
<dbReference type="PROSITE" id="PS51145">
    <property type="entry name" value="ZU5"/>
    <property type="match status" value="1"/>
</dbReference>
<evidence type="ECO:0000313" key="4">
    <source>
        <dbReference type="EnsemblMetazoa" id="XP_001199227"/>
    </source>
</evidence>
<comment type="function">
    <text evidence="1">Receptor for netrin required for axon guidance. Mediates axon repulsion of neuronal growth cones in the developing nervous system upon ligand binding.</text>
</comment>
<dbReference type="GeneID" id="763307"/>